<evidence type="ECO:0000256" key="1">
    <source>
        <dbReference type="ARBA" id="ARBA00022614"/>
    </source>
</evidence>
<protein>
    <recommendedName>
        <fullName evidence="4">Leucine-rich repeat-containing N-terminal plant-type domain-containing protein</fullName>
    </recommendedName>
</protein>
<dbReference type="EMBL" id="JARBHA010000005">
    <property type="protein sequence ID" value="KAJ9701535.1"/>
    <property type="molecule type" value="Genomic_DNA"/>
</dbReference>
<dbReference type="PANTHER" id="PTHR48009:SF7">
    <property type="entry name" value="LEUCINE-RICH REPEAT (LRR) FAMILY PROTEIN"/>
    <property type="match status" value="1"/>
</dbReference>
<reference evidence="5 6" key="1">
    <citation type="journal article" date="2023" name="BMC Biotechnol.">
        <title>Vitis rotundifolia cv Carlos genome sequencing.</title>
        <authorList>
            <person name="Huff M."/>
            <person name="Hulse-Kemp A."/>
            <person name="Scheffler B."/>
            <person name="Youngblood R."/>
            <person name="Simpson S."/>
            <person name="Babiker E."/>
            <person name="Staton M."/>
        </authorList>
    </citation>
    <scope>NUCLEOTIDE SEQUENCE [LARGE SCALE GENOMIC DNA]</scope>
    <source>
        <tissue evidence="5">Leaf</tissue>
    </source>
</reference>
<keyword evidence="1" id="KW-0433">Leucine-rich repeat</keyword>
<dbReference type="InterPro" id="IPR032675">
    <property type="entry name" value="LRR_dom_sf"/>
</dbReference>
<feature type="domain" description="Leucine-rich repeat-containing N-terminal plant-type" evidence="4">
    <location>
        <begin position="35"/>
        <end position="82"/>
    </location>
</feature>
<proteinExistence type="predicted"/>
<keyword evidence="2" id="KW-0677">Repeat</keyword>
<keyword evidence="3" id="KW-1133">Transmembrane helix</keyword>
<evidence type="ECO:0000259" key="4">
    <source>
        <dbReference type="Pfam" id="PF08263"/>
    </source>
</evidence>
<evidence type="ECO:0000313" key="5">
    <source>
        <dbReference type="EMBL" id="KAJ9701535.1"/>
    </source>
</evidence>
<dbReference type="Pfam" id="PF08263">
    <property type="entry name" value="LRRNT_2"/>
    <property type="match status" value="1"/>
</dbReference>
<comment type="caution">
    <text evidence="5">The sequence shown here is derived from an EMBL/GenBank/DDBJ whole genome shotgun (WGS) entry which is preliminary data.</text>
</comment>
<evidence type="ECO:0000256" key="3">
    <source>
        <dbReference type="SAM" id="Phobius"/>
    </source>
</evidence>
<feature type="transmembrane region" description="Helical" evidence="3">
    <location>
        <begin position="6"/>
        <end position="25"/>
    </location>
</feature>
<dbReference type="AlphaFoldDB" id="A0AA39A5U5"/>
<accession>A0AA39A5U5</accession>
<dbReference type="PANTHER" id="PTHR48009">
    <property type="entry name" value="LEUCINE-RICH REPEAT (LRR) FAMILY PROTEIN"/>
    <property type="match status" value="1"/>
</dbReference>
<keyword evidence="6" id="KW-1185">Reference proteome</keyword>
<evidence type="ECO:0000313" key="6">
    <source>
        <dbReference type="Proteomes" id="UP001168098"/>
    </source>
</evidence>
<dbReference type="InterPro" id="IPR053213">
    <property type="entry name" value="RLP29"/>
</dbReference>
<sequence>MANQRVSLSCSGLSSIVVAVLITFISRPAHSRTLESDTEVLRSFKASFDPNSVPPYLFISTWDFRMDPCESSGELFLGILCSTPVDNSSSRVTAIDLDGIGSDGFLPPVIGNLTEITALSFKQKQLSRAIT</sequence>
<name>A0AA39A5U5_VITRO</name>
<keyword evidence="3" id="KW-0812">Transmembrane</keyword>
<dbReference type="Proteomes" id="UP001168098">
    <property type="component" value="Unassembled WGS sequence"/>
</dbReference>
<evidence type="ECO:0000256" key="2">
    <source>
        <dbReference type="ARBA" id="ARBA00022737"/>
    </source>
</evidence>
<organism evidence="5 6">
    <name type="scientific">Vitis rotundifolia</name>
    <name type="common">Muscadine grape</name>
    <dbReference type="NCBI Taxonomy" id="103349"/>
    <lineage>
        <taxon>Eukaryota</taxon>
        <taxon>Viridiplantae</taxon>
        <taxon>Streptophyta</taxon>
        <taxon>Embryophyta</taxon>
        <taxon>Tracheophyta</taxon>
        <taxon>Spermatophyta</taxon>
        <taxon>Magnoliopsida</taxon>
        <taxon>eudicotyledons</taxon>
        <taxon>Gunneridae</taxon>
        <taxon>Pentapetalae</taxon>
        <taxon>rosids</taxon>
        <taxon>Vitales</taxon>
        <taxon>Vitaceae</taxon>
        <taxon>Viteae</taxon>
        <taxon>Vitis</taxon>
    </lineage>
</organism>
<gene>
    <name evidence="5" type="ORF">PVL29_006758</name>
</gene>
<dbReference type="InterPro" id="IPR013210">
    <property type="entry name" value="LRR_N_plant-typ"/>
</dbReference>
<keyword evidence="3" id="KW-0472">Membrane</keyword>
<dbReference type="Gene3D" id="3.80.10.10">
    <property type="entry name" value="Ribonuclease Inhibitor"/>
    <property type="match status" value="1"/>
</dbReference>